<proteinExistence type="predicted"/>
<keyword evidence="2 4" id="KW-0238">DNA-binding</keyword>
<evidence type="ECO:0000313" key="7">
    <source>
        <dbReference type="Proteomes" id="UP000262172"/>
    </source>
</evidence>
<dbReference type="EMBL" id="QUAB01000047">
    <property type="protein sequence ID" value="REJ04258.1"/>
    <property type="molecule type" value="Genomic_DNA"/>
</dbReference>
<evidence type="ECO:0000256" key="3">
    <source>
        <dbReference type="ARBA" id="ARBA00023163"/>
    </source>
</evidence>
<organism evidence="6 7">
    <name type="scientific">Microbacterium bovistercoris</name>
    <dbReference type="NCBI Taxonomy" id="2293570"/>
    <lineage>
        <taxon>Bacteria</taxon>
        <taxon>Bacillati</taxon>
        <taxon>Actinomycetota</taxon>
        <taxon>Actinomycetes</taxon>
        <taxon>Micrococcales</taxon>
        <taxon>Microbacteriaceae</taxon>
        <taxon>Microbacterium</taxon>
    </lineage>
</organism>
<comment type="caution">
    <text evidence="6">The sequence shown here is derived from an EMBL/GenBank/DDBJ whole genome shotgun (WGS) entry which is preliminary data.</text>
</comment>
<dbReference type="InterPro" id="IPR023772">
    <property type="entry name" value="DNA-bd_HTH_TetR-type_CS"/>
</dbReference>
<dbReference type="GO" id="GO:0003700">
    <property type="term" value="F:DNA-binding transcription factor activity"/>
    <property type="evidence" value="ECO:0007669"/>
    <property type="project" value="TreeGrafter"/>
</dbReference>
<dbReference type="AlphaFoldDB" id="A0A371NQ09"/>
<dbReference type="PROSITE" id="PS01081">
    <property type="entry name" value="HTH_TETR_1"/>
    <property type="match status" value="1"/>
</dbReference>
<protein>
    <submittedName>
        <fullName evidence="6">TetR/AcrR family transcriptional regulator</fullName>
    </submittedName>
</protein>
<sequence>MDAGPGLTSRRKAQTAREIAQVASELFATQGVAGVTAAEIAATAGVSLRTFYRYFATKEDAVAPILEIGAARWQSAFAEASGDLATAIPGIIADQLTPSSAEEGEALAGMRPLLRALAEDRELRAVWDRVNHESELRLTELVLERGGDRFDARLLAAAATESIRIGLEEWAAGDASLDGDGSPASLAVRAFEALAPSDPGRRLVV</sequence>
<feature type="domain" description="HTH tetR-type" evidence="5">
    <location>
        <begin position="13"/>
        <end position="73"/>
    </location>
</feature>
<keyword evidence="7" id="KW-1185">Reference proteome</keyword>
<dbReference type="Proteomes" id="UP000262172">
    <property type="component" value="Unassembled WGS sequence"/>
</dbReference>
<dbReference type="InterPro" id="IPR001647">
    <property type="entry name" value="HTH_TetR"/>
</dbReference>
<dbReference type="GO" id="GO:0000976">
    <property type="term" value="F:transcription cis-regulatory region binding"/>
    <property type="evidence" value="ECO:0007669"/>
    <property type="project" value="TreeGrafter"/>
</dbReference>
<evidence type="ECO:0000256" key="1">
    <source>
        <dbReference type="ARBA" id="ARBA00023015"/>
    </source>
</evidence>
<gene>
    <name evidence="6" type="ORF">DY023_15250</name>
</gene>
<accession>A0A371NQ09</accession>
<evidence type="ECO:0000256" key="2">
    <source>
        <dbReference type="ARBA" id="ARBA00023125"/>
    </source>
</evidence>
<dbReference type="PRINTS" id="PR00455">
    <property type="entry name" value="HTHTETR"/>
</dbReference>
<dbReference type="InterPro" id="IPR050109">
    <property type="entry name" value="HTH-type_TetR-like_transc_reg"/>
</dbReference>
<feature type="DNA-binding region" description="H-T-H motif" evidence="4">
    <location>
        <begin position="36"/>
        <end position="55"/>
    </location>
</feature>
<dbReference type="SUPFAM" id="SSF46689">
    <property type="entry name" value="Homeodomain-like"/>
    <property type="match status" value="1"/>
</dbReference>
<keyword evidence="1" id="KW-0805">Transcription regulation</keyword>
<evidence type="ECO:0000313" key="6">
    <source>
        <dbReference type="EMBL" id="REJ04258.1"/>
    </source>
</evidence>
<name>A0A371NQ09_9MICO</name>
<evidence type="ECO:0000259" key="5">
    <source>
        <dbReference type="PROSITE" id="PS50977"/>
    </source>
</evidence>
<dbReference type="PANTHER" id="PTHR30055:SF238">
    <property type="entry name" value="MYCOFACTOCIN BIOSYNTHESIS TRANSCRIPTIONAL REGULATOR MFTR-RELATED"/>
    <property type="match status" value="1"/>
</dbReference>
<dbReference type="Gene3D" id="1.10.357.10">
    <property type="entry name" value="Tetracycline Repressor, domain 2"/>
    <property type="match status" value="1"/>
</dbReference>
<dbReference type="Pfam" id="PF00440">
    <property type="entry name" value="TetR_N"/>
    <property type="match status" value="1"/>
</dbReference>
<reference evidence="6 7" key="1">
    <citation type="submission" date="2018-08" db="EMBL/GenBank/DDBJ databases">
        <title>Isolation, diversity and antifungal activity of Actinobacteria from cow dung.</title>
        <authorList>
            <person name="Ling L."/>
        </authorList>
    </citation>
    <scope>NUCLEOTIDE SEQUENCE [LARGE SCALE GENOMIC DNA]</scope>
    <source>
        <strain evidence="6 7">NEAU-LLE</strain>
    </source>
</reference>
<dbReference type="RefSeq" id="WP_116243200.1">
    <property type="nucleotide sequence ID" value="NZ_QUAB01000047.1"/>
</dbReference>
<dbReference type="PROSITE" id="PS50977">
    <property type="entry name" value="HTH_TETR_2"/>
    <property type="match status" value="1"/>
</dbReference>
<dbReference type="InterPro" id="IPR009057">
    <property type="entry name" value="Homeodomain-like_sf"/>
</dbReference>
<keyword evidence="3" id="KW-0804">Transcription</keyword>
<evidence type="ECO:0000256" key="4">
    <source>
        <dbReference type="PROSITE-ProRule" id="PRU00335"/>
    </source>
</evidence>
<dbReference type="PANTHER" id="PTHR30055">
    <property type="entry name" value="HTH-TYPE TRANSCRIPTIONAL REGULATOR RUTR"/>
    <property type="match status" value="1"/>
</dbReference>
<dbReference type="OrthoDB" id="956698at2"/>